<dbReference type="PROSITE" id="PS50082">
    <property type="entry name" value="WD_REPEATS_2"/>
    <property type="match status" value="1"/>
</dbReference>
<dbReference type="InterPro" id="IPR015943">
    <property type="entry name" value="WD40/YVTN_repeat-like_dom_sf"/>
</dbReference>
<dbReference type="OMA" id="FSWFELQ"/>
<evidence type="ECO:0000256" key="8">
    <source>
        <dbReference type="SAM" id="MobiDB-lite"/>
    </source>
</evidence>
<proteinExistence type="inferred from homology"/>
<dbReference type="Proteomes" id="UP000472261">
    <property type="component" value="Unplaced"/>
</dbReference>
<dbReference type="GO" id="GO:2000001">
    <property type="term" value="P:regulation of DNA damage checkpoint"/>
    <property type="evidence" value="ECO:0007669"/>
    <property type="project" value="TreeGrafter"/>
</dbReference>
<accession>A0A669PCM0</accession>
<feature type="compositionally biased region" description="Acidic residues" evidence="8">
    <location>
        <begin position="83"/>
        <end position="93"/>
    </location>
</feature>
<evidence type="ECO:0000313" key="9">
    <source>
        <dbReference type="Ensembl" id="ENSPCLP00000006742.1"/>
    </source>
</evidence>
<dbReference type="Gene3D" id="2.130.10.10">
    <property type="entry name" value="YVTN repeat-like/Quinoprotein amine dehydrogenase"/>
    <property type="match status" value="1"/>
</dbReference>
<feature type="region of interest" description="Disordered" evidence="8">
    <location>
        <begin position="1"/>
        <end position="105"/>
    </location>
</feature>
<feature type="repeat" description="WD" evidence="6">
    <location>
        <begin position="399"/>
        <end position="441"/>
    </location>
</feature>
<dbReference type="Ensembl" id="ENSPCLT00000009252.1">
    <property type="protein sequence ID" value="ENSPCLP00000006742.1"/>
    <property type="gene ID" value="ENSPCLG00000005624.1"/>
</dbReference>
<name>A0A669PCM0_PHACC</name>
<sequence>MQPGARFSVTSSCPPSRSSIGAGMGAEGLGARREPRVVPGGPGCRAGSDGWVRAGGAAGISAGFQPSRPRDATQLRGRADSGSDGDADSDGTETEAPADGSPQLSAYERKRLKNISENAKFFAALKLHEVGAGPGRVTARWALLGRSGSVCPTAAMGGAVRPPQVPAGPLPMAADGQEESSDTALLGTWLRLSEVRLAAFGGISGYQAALSSMLLREDGIRKVVSSRVCSVAIHPSESTVLVAAGDKYGHVGLWDSCTSEGGAHIFTPHNLSVNCMRFSPSHPAQLLSLSHDSLRCGDVSRAVFDEICRSEDSLSSFDFLEDSACTAIVGLWGGTVAVVDRRTPGTSPELSADIGFKVTRTVDVHPVDKQYFLAAGSVDVCVYDVRWLRRSGNKAVSTLHGHTKSVASAYFSPVSGRRVVTVCADDKLRVYDTSSLSATSALLSTVRHNNNTGRWLTRFRAVWDPKQEQCFVVGSMARPRQIEVFQDTGELLHAFCNPECLGSVCSINAFHPTRNVLVGGNSSGRLHVFME</sequence>
<protein>
    <recommendedName>
        <fullName evidence="3 7">WD repeat-containing protein 76</fullName>
    </recommendedName>
</protein>
<evidence type="ECO:0000256" key="7">
    <source>
        <dbReference type="RuleBase" id="RU365004"/>
    </source>
</evidence>
<keyword evidence="10" id="KW-1185">Reference proteome</keyword>
<comment type="subunit">
    <text evidence="7">Interacts with CUL4A and/or CUL4B.</text>
</comment>
<dbReference type="PANTHER" id="PTHR14773:SF0">
    <property type="entry name" value="WD REPEAT-CONTAINING PROTEIN 76"/>
    <property type="match status" value="1"/>
</dbReference>
<dbReference type="InterPro" id="IPR001680">
    <property type="entry name" value="WD40_rpt"/>
</dbReference>
<dbReference type="AlphaFoldDB" id="A0A669PCM0"/>
<comment type="similarity">
    <text evidence="2 7">Belongs to the WD repeat DDB2/WDR76 family.</text>
</comment>
<evidence type="ECO:0000256" key="6">
    <source>
        <dbReference type="PROSITE-ProRule" id="PRU00221"/>
    </source>
</evidence>
<feature type="compositionally biased region" description="Low complexity" evidence="8">
    <location>
        <begin position="8"/>
        <end position="19"/>
    </location>
</feature>
<evidence type="ECO:0000256" key="1">
    <source>
        <dbReference type="ARBA" id="ARBA00002530"/>
    </source>
</evidence>
<evidence type="ECO:0000256" key="4">
    <source>
        <dbReference type="ARBA" id="ARBA00022574"/>
    </source>
</evidence>
<comment type="function">
    <text evidence="1 7">Specifically binds 5-hydroxymethylcytosine (5hmC), suggesting that it acts as a specific reader of 5hmC.</text>
</comment>
<dbReference type="InterPro" id="IPR050853">
    <property type="entry name" value="WD_repeat_DNA-damage-binding"/>
</dbReference>
<dbReference type="PANTHER" id="PTHR14773">
    <property type="entry name" value="WD REPEAT-CONTAINING PROTEIN 76"/>
    <property type="match status" value="1"/>
</dbReference>
<dbReference type="InterPro" id="IPR036322">
    <property type="entry name" value="WD40_repeat_dom_sf"/>
</dbReference>
<reference evidence="9" key="1">
    <citation type="submission" date="2025-08" db="UniProtKB">
        <authorList>
            <consortium name="Ensembl"/>
        </authorList>
    </citation>
    <scope>IDENTIFICATION</scope>
</reference>
<evidence type="ECO:0000256" key="2">
    <source>
        <dbReference type="ARBA" id="ARBA00005434"/>
    </source>
</evidence>
<evidence type="ECO:0000313" key="10">
    <source>
        <dbReference type="Proteomes" id="UP000472261"/>
    </source>
</evidence>
<evidence type="ECO:0000256" key="5">
    <source>
        <dbReference type="ARBA" id="ARBA00022737"/>
    </source>
</evidence>
<keyword evidence="5" id="KW-0677">Repeat</keyword>
<reference evidence="9" key="2">
    <citation type="submission" date="2025-09" db="UniProtKB">
        <authorList>
            <consortium name="Ensembl"/>
        </authorList>
    </citation>
    <scope>IDENTIFICATION</scope>
</reference>
<feature type="compositionally biased region" description="Basic and acidic residues" evidence="8">
    <location>
        <begin position="68"/>
        <end position="81"/>
    </location>
</feature>
<dbReference type="FunFam" id="2.130.10.10:FF:000180">
    <property type="entry name" value="WD repeat-containing protein 76"/>
    <property type="match status" value="1"/>
</dbReference>
<evidence type="ECO:0000256" key="3">
    <source>
        <dbReference type="ARBA" id="ARBA00021234"/>
    </source>
</evidence>
<dbReference type="SUPFAM" id="SSF50978">
    <property type="entry name" value="WD40 repeat-like"/>
    <property type="match status" value="1"/>
</dbReference>
<organism evidence="9 10">
    <name type="scientific">Phasianus colchicus</name>
    <name type="common">Common pheasant</name>
    <dbReference type="NCBI Taxonomy" id="9054"/>
    <lineage>
        <taxon>Eukaryota</taxon>
        <taxon>Metazoa</taxon>
        <taxon>Chordata</taxon>
        <taxon>Craniata</taxon>
        <taxon>Vertebrata</taxon>
        <taxon>Euteleostomi</taxon>
        <taxon>Archelosauria</taxon>
        <taxon>Archosauria</taxon>
        <taxon>Dinosauria</taxon>
        <taxon>Saurischia</taxon>
        <taxon>Theropoda</taxon>
        <taxon>Coelurosauria</taxon>
        <taxon>Aves</taxon>
        <taxon>Neognathae</taxon>
        <taxon>Galloanserae</taxon>
        <taxon>Galliformes</taxon>
        <taxon>Phasianidae</taxon>
        <taxon>Phasianinae</taxon>
        <taxon>Phasianus</taxon>
    </lineage>
</organism>
<dbReference type="SMART" id="SM00320">
    <property type="entry name" value="WD40"/>
    <property type="match status" value="3"/>
</dbReference>
<dbReference type="GO" id="GO:0003677">
    <property type="term" value="F:DNA binding"/>
    <property type="evidence" value="ECO:0007669"/>
    <property type="project" value="TreeGrafter"/>
</dbReference>
<dbReference type="GO" id="GO:0005634">
    <property type="term" value="C:nucleus"/>
    <property type="evidence" value="ECO:0007669"/>
    <property type="project" value="TreeGrafter"/>
</dbReference>
<keyword evidence="4 6" id="KW-0853">WD repeat</keyword>
<dbReference type="Pfam" id="PF00400">
    <property type="entry name" value="WD40"/>
    <property type="match status" value="1"/>
</dbReference>